<reference evidence="1 2" key="1">
    <citation type="submission" date="2012-08" db="EMBL/GenBank/DDBJ databases">
        <title>Oryza genome evolution.</title>
        <authorList>
            <person name="Wing R.A."/>
        </authorList>
    </citation>
    <scope>NUCLEOTIDE SEQUENCE</scope>
</reference>
<keyword evidence="2" id="KW-1185">Reference proteome</keyword>
<dbReference type="AlphaFoldDB" id="A0A0D9VRI1"/>
<protein>
    <submittedName>
        <fullName evidence="1">Uncharacterized protein</fullName>
    </submittedName>
</protein>
<reference evidence="2" key="2">
    <citation type="submission" date="2013-12" db="EMBL/GenBank/DDBJ databases">
        <authorList>
            <person name="Yu Y."/>
            <person name="Lee S."/>
            <person name="de Baynast K."/>
            <person name="Wissotski M."/>
            <person name="Liu L."/>
            <person name="Talag J."/>
            <person name="Goicoechea J."/>
            <person name="Angelova A."/>
            <person name="Jetty R."/>
            <person name="Kudrna D."/>
            <person name="Golser W."/>
            <person name="Rivera L."/>
            <person name="Zhang J."/>
            <person name="Wing R."/>
        </authorList>
    </citation>
    <scope>NUCLEOTIDE SEQUENCE</scope>
</reference>
<evidence type="ECO:0000313" key="1">
    <source>
        <dbReference type="EnsemblPlants" id="LPERR03G08280.2"/>
    </source>
</evidence>
<organism evidence="1 2">
    <name type="scientific">Leersia perrieri</name>
    <dbReference type="NCBI Taxonomy" id="77586"/>
    <lineage>
        <taxon>Eukaryota</taxon>
        <taxon>Viridiplantae</taxon>
        <taxon>Streptophyta</taxon>
        <taxon>Embryophyta</taxon>
        <taxon>Tracheophyta</taxon>
        <taxon>Spermatophyta</taxon>
        <taxon>Magnoliopsida</taxon>
        <taxon>Liliopsida</taxon>
        <taxon>Poales</taxon>
        <taxon>Poaceae</taxon>
        <taxon>BOP clade</taxon>
        <taxon>Oryzoideae</taxon>
        <taxon>Oryzeae</taxon>
        <taxon>Oryzinae</taxon>
        <taxon>Leersia</taxon>
    </lineage>
</organism>
<reference evidence="1" key="3">
    <citation type="submission" date="2015-04" db="UniProtKB">
        <authorList>
            <consortium name="EnsemblPlants"/>
        </authorList>
    </citation>
    <scope>IDENTIFICATION</scope>
</reference>
<dbReference type="EnsemblPlants" id="LPERR03G08280.2">
    <property type="protein sequence ID" value="LPERR03G08280.2"/>
    <property type="gene ID" value="LPERR03G08280"/>
</dbReference>
<accession>A0A0D9VRI1</accession>
<sequence>MVSSFSSDIRGPRVQIDAGVVSATTDRDAGRLHLVTGADRPRGRRARSVAVAGDAAAITGILRRDLER</sequence>
<name>A0A0D9VRI1_9ORYZ</name>
<proteinExistence type="predicted"/>
<dbReference type="Gramene" id="LPERR03G08280.2">
    <property type="protein sequence ID" value="LPERR03G08280.2"/>
    <property type="gene ID" value="LPERR03G08280"/>
</dbReference>
<evidence type="ECO:0000313" key="2">
    <source>
        <dbReference type="Proteomes" id="UP000032180"/>
    </source>
</evidence>
<dbReference type="Proteomes" id="UP000032180">
    <property type="component" value="Chromosome 3"/>
</dbReference>
<dbReference type="HOGENOM" id="CLU_2797605_0_0_1"/>